<dbReference type="PANTHER" id="PTHR43685:SF2">
    <property type="entry name" value="GLYCOSYLTRANSFERASE 2-LIKE DOMAIN-CONTAINING PROTEIN"/>
    <property type="match status" value="1"/>
</dbReference>
<feature type="domain" description="Glycosyltransferase 2-like" evidence="1">
    <location>
        <begin position="5"/>
        <end position="135"/>
    </location>
</feature>
<comment type="caution">
    <text evidence="2">The sequence shown here is derived from an EMBL/GenBank/DDBJ whole genome shotgun (WGS) entry which is preliminary data.</text>
</comment>
<evidence type="ECO:0000313" key="2">
    <source>
        <dbReference type="EMBL" id="MFC2254416.1"/>
    </source>
</evidence>
<sequence length="327" mass="36368">MPDISFLIACFNAERTVEAAIVSALAQHNVTVEVIVVDDVSEDGTLARATALAREEPRVRILAQEINAGPAAARNRALAAARGEWVAILDADDYVTPGRSERLIGLASEHASQVVADNLMRFRDDTPEVAWPLLPHRYGDEPFAVGLVDYLDRNRMTDGDATLGYLKPMFQRAFLQSNGITYDEGLRIGEDFNFVLQALCGGARFTITPQAFYYYRMVAGSLSRRLAPSDLEQLLDANDRLLAERPDEPGLHEAVQAYRRSAEDLATYSRFRSAVRQGAWGAILQGMAEPRLWGTMTQMLVHARRRRHVQQLAIRRAAGRYRPAAKA</sequence>
<dbReference type="CDD" id="cd00761">
    <property type="entry name" value="Glyco_tranf_GTA_type"/>
    <property type="match status" value="1"/>
</dbReference>
<dbReference type="InterPro" id="IPR050834">
    <property type="entry name" value="Glycosyltransf_2"/>
</dbReference>
<dbReference type="EMBL" id="JBHGPK010000032">
    <property type="protein sequence ID" value="MFC2254416.1"/>
    <property type="molecule type" value="Genomic_DNA"/>
</dbReference>
<dbReference type="SUPFAM" id="SSF53448">
    <property type="entry name" value="Nucleotide-diphospho-sugar transferases"/>
    <property type="match status" value="1"/>
</dbReference>
<evidence type="ECO:0000313" key="3">
    <source>
        <dbReference type="Proteomes" id="UP001595190"/>
    </source>
</evidence>
<evidence type="ECO:0000259" key="1">
    <source>
        <dbReference type="Pfam" id="PF00535"/>
    </source>
</evidence>
<dbReference type="Gene3D" id="3.90.550.10">
    <property type="entry name" value="Spore Coat Polysaccharide Biosynthesis Protein SpsA, Chain A"/>
    <property type="match status" value="1"/>
</dbReference>
<dbReference type="RefSeq" id="WP_394315107.1">
    <property type="nucleotide sequence ID" value="NZ_JBHGPK010000032.1"/>
</dbReference>
<gene>
    <name evidence="2" type="ORF">ACETRX_32670</name>
</gene>
<name>A0ABV6ZQE6_9HYPH</name>
<dbReference type="Proteomes" id="UP001595190">
    <property type="component" value="Unassembled WGS sequence"/>
</dbReference>
<reference evidence="2 3" key="1">
    <citation type="submission" date="2024-09" db="EMBL/GenBank/DDBJ databases">
        <title>Description of Labrys sedimenti sp. nov., isolated from a diclofenac-degrading enrichment culture, and genome-based reclassification of Labrys portucalensis as a later heterotypic synonym of Labrys neptuniae.</title>
        <authorList>
            <person name="Tancsics A."/>
            <person name="Csepanyi A."/>
        </authorList>
    </citation>
    <scope>NUCLEOTIDE SEQUENCE [LARGE SCALE GENOMIC DNA]</scope>
    <source>
        <strain evidence="2 3">LMG 23412</strain>
    </source>
</reference>
<dbReference type="InterPro" id="IPR001173">
    <property type="entry name" value="Glyco_trans_2-like"/>
</dbReference>
<dbReference type="InterPro" id="IPR029044">
    <property type="entry name" value="Nucleotide-diphossugar_trans"/>
</dbReference>
<organism evidence="2 3">
    <name type="scientific">Labrys neptuniae</name>
    <dbReference type="NCBI Taxonomy" id="376174"/>
    <lineage>
        <taxon>Bacteria</taxon>
        <taxon>Pseudomonadati</taxon>
        <taxon>Pseudomonadota</taxon>
        <taxon>Alphaproteobacteria</taxon>
        <taxon>Hyphomicrobiales</taxon>
        <taxon>Xanthobacteraceae</taxon>
        <taxon>Labrys</taxon>
    </lineage>
</organism>
<dbReference type="Pfam" id="PF00535">
    <property type="entry name" value="Glycos_transf_2"/>
    <property type="match status" value="1"/>
</dbReference>
<proteinExistence type="predicted"/>
<protein>
    <submittedName>
        <fullName evidence="2">Glycosyltransferase family 2 protein</fullName>
    </submittedName>
</protein>
<accession>A0ABV6ZQE6</accession>
<dbReference type="PANTHER" id="PTHR43685">
    <property type="entry name" value="GLYCOSYLTRANSFERASE"/>
    <property type="match status" value="1"/>
</dbReference>